<accession>A0A255ZSM7</accession>
<dbReference type="PANTHER" id="PTHR30595:SF6">
    <property type="entry name" value="SCHLAFEN ALBA-2 DOMAIN-CONTAINING PROTEIN"/>
    <property type="match status" value="1"/>
</dbReference>
<evidence type="ECO:0000313" key="1">
    <source>
        <dbReference type="EMBL" id="OYQ44431.1"/>
    </source>
</evidence>
<protein>
    <recommendedName>
        <fullName evidence="3">ATP-dependent DNA helicase RecG C-terminal domain-containing protein</fullName>
    </recommendedName>
</protein>
<evidence type="ECO:0008006" key="3">
    <source>
        <dbReference type="Google" id="ProtNLM"/>
    </source>
</evidence>
<name>A0A255ZSM7_9FLAO</name>
<comment type="caution">
    <text evidence="1">The sequence shown here is derived from an EMBL/GenBank/DDBJ whole genome shotgun (WGS) entry which is preliminary data.</text>
</comment>
<gene>
    <name evidence="1" type="ORF">CHU92_02405</name>
</gene>
<organism evidence="1 2">
    <name type="scientific">Flavobacterium cyanobacteriorum</name>
    <dbReference type="NCBI Taxonomy" id="2022802"/>
    <lineage>
        <taxon>Bacteria</taxon>
        <taxon>Pseudomonadati</taxon>
        <taxon>Bacteroidota</taxon>
        <taxon>Flavobacteriia</taxon>
        <taxon>Flavobacteriales</taxon>
        <taxon>Flavobacteriaceae</taxon>
        <taxon>Flavobacterium</taxon>
    </lineage>
</organism>
<dbReference type="AlphaFoldDB" id="A0A255ZSM7"/>
<dbReference type="Gene3D" id="3.30.565.60">
    <property type="match status" value="1"/>
</dbReference>
<dbReference type="Proteomes" id="UP000216605">
    <property type="component" value="Unassembled WGS sequence"/>
</dbReference>
<dbReference type="PANTHER" id="PTHR30595">
    <property type="entry name" value="GLPR-RELATED TRANSCRIPTIONAL REPRESSOR"/>
    <property type="match status" value="1"/>
</dbReference>
<evidence type="ECO:0000313" key="2">
    <source>
        <dbReference type="Proteomes" id="UP000216605"/>
    </source>
</evidence>
<sequence length="389" mass="45347">MLVCGEEPFYFLGSRVEVNCYYDTSTDIGKDKKIFRTDVINLMDETFRYIWGHIKINRTIRGGGKSEPEYPEKLIRETINNALAHRDYTIDNFVTVTVEPNRFIEIKNPGNFKEKIKFINTDTDIPIRRLVPGIPESKNPKLASVLKVYDKIESQGRGMASLVNAALDNVIDLPTYELRDNIISLKIYTGQLIDDSIETWLEGFKQYIVTKLKEEITFDHKAVLAYFYKSELANRQRLFTILLTESNNHFSVLDSLKKAELIFEHESSSEENPIYILDRILMKTDYRDELIFIIGNDYIHFDKVTKEILNIVYMFTTYNKQSLKAADITPEVYRRVFGKNIIGRQYETLGRKVRATCNNFENKGILIKGSKSDYFFNHNYNQEQSLFSN</sequence>
<dbReference type="InterPro" id="IPR038475">
    <property type="entry name" value="RecG_C_sf"/>
</dbReference>
<reference evidence="1 2" key="1">
    <citation type="submission" date="2017-07" db="EMBL/GenBank/DDBJ databases">
        <title>Flavobacterium cyanobacteriorum sp. nov., isolated from cyanobacterial aggregates in a eutrophic lake.</title>
        <authorList>
            <person name="Cai H."/>
        </authorList>
    </citation>
    <scope>NUCLEOTIDE SEQUENCE [LARGE SCALE GENOMIC DNA]</scope>
    <source>
        <strain evidence="1 2">TH021</strain>
    </source>
</reference>
<keyword evidence="2" id="KW-1185">Reference proteome</keyword>
<dbReference type="EMBL" id="NOXV01000154">
    <property type="protein sequence ID" value="OYQ44431.1"/>
    <property type="molecule type" value="Genomic_DNA"/>
</dbReference>
<proteinExistence type="predicted"/>